<sequence length="85" mass="9374">MIPIISPRVTTRPFANFAVYPFLMAMPDTTVPKAFSRKNPGMVTTLMINGPIRGINAISAPNPVKSWVKTPNKRVTNTTIFLSMP</sequence>
<protein>
    <submittedName>
        <fullName evidence="1">Uncharacterized protein</fullName>
    </submittedName>
</protein>
<proteinExistence type="predicted"/>
<organism evidence="1">
    <name type="scientific">marine metagenome</name>
    <dbReference type="NCBI Taxonomy" id="408172"/>
    <lineage>
        <taxon>unclassified sequences</taxon>
        <taxon>metagenomes</taxon>
        <taxon>ecological metagenomes</taxon>
    </lineage>
</organism>
<name>A0A381R435_9ZZZZ</name>
<accession>A0A381R435</accession>
<evidence type="ECO:0000313" key="1">
    <source>
        <dbReference type="EMBL" id="SUZ86462.1"/>
    </source>
</evidence>
<reference evidence="1" key="1">
    <citation type="submission" date="2018-05" db="EMBL/GenBank/DDBJ databases">
        <authorList>
            <person name="Lanie J.A."/>
            <person name="Ng W.-L."/>
            <person name="Kazmierczak K.M."/>
            <person name="Andrzejewski T.M."/>
            <person name="Davidsen T.M."/>
            <person name="Wayne K.J."/>
            <person name="Tettelin H."/>
            <person name="Glass J.I."/>
            <person name="Rusch D."/>
            <person name="Podicherti R."/>
            <person name="Tsui H.-C.T."/>
            <person name="Winkler M.E."/>
        </authorList>
    </citation>
    <scope>NUCLEOTIDE SEQUENCE</scope>
</reference>
<dbReference type="EMBL" id="UINC01001682">
    <property type="protein sequence ID" value="SUZ86462.1"/>
    <property type="molecule type" value="Genomic_DNA"/>
</dbReference>
<gene>
    <name evidence="1" type="ORF">METZ01_LOCUS39316</name>
</gene>
<dbReference type="AlphaFoldDB" id="A0A381R435"/>